<protein>
    <submittedName>
        <fullName evidence="2">Uncharacterized protein</fullName>
    </submittedName>
</protein>
<name>A0AB74UKW4_9VIRU</name>
<evidence type="ECO:0000256" key="1">
    <source>
        <dbReference type="SAM" id="MobiDB-lite"/>
    </source>
</evidence>
<gene>
    <name evidence="2" type="ORF">BL57_288</name>
</gene>
<feature type="region of interest" description="Disordered" evidence="1">
    <location>
        <begin position="190"/>
        <end position="231"/>
    </location>
</feature>
<proteinExistence type="predicted"/>
<organism evidence="2">
    <name type="scientific">Caulobacter phage BL57</name>
    <dbReference type="NCBI Taxonomy" id="3348355"/>
    <lineage>
        <taxon>Viruses</taxon>
    </lineage>
</organism>
<reference evidence="2" key="1">
    <citation type="submission" date="2024-10" db="EMBL/GenBank/DDBJ databases">
        <title>Genetic diversity among independent isolates of the Dolichocephalovirinae subfamily.</title>
        <authorList>
            <person name="Ely B."/>
            <person name="Thomas Q."/>
            <person name="Mohammadi T."/>
        </authorList>
    </citation>
    <scope>NUCLEOTIDE SEQUENCE</scope>
</reference>
<accession>A0AB74UKW4</accession>
<evidence type="ECO:0000313" key="2">
    <source>
        <dbReference type="EMBL" id="XHV10760.1"/>
    </source>
</evidence>
<dbReference type="EMBL" id="PQ287320">
    <property type="protein sequence ID" value="XHV10760.1"/>
    <property type="molecule type" value="Genomic_DNA"/>
</dbReference>
<feature type="compositionally biased region" description="Basic residues" evidence="1">
    <location>
        <begin position="207"/>
        <end position="219"/>
    </location>
</feature>
<sequence length="231" mass="26262">MNRRELILGAGAAVVAAAALPAEGRERAYRFMGWLDRTPRCCYIGGTIRRPEAHDTKYKIDWEPGTPSSPHTQIVDTWVRETVKSGYLLCYGDIRWMDRKVRLEDVLIRIDLDDKVFNHQKGYVNEPGLKITVTEGAAQFAPFGLASTHGLQYVREDMRDTYYVRKPYLRYDEERDIRIALGTIPKAIGRRTPRSGSTIAGWLTSRRTSRRPRHDHHGGRGPGRAARAAGR</sequence>